<gene>
    <name evidence="1" type="ORF">BCPST_110</name>
</gene>
<keyword evidence="2" id="KW-1185">Reference proteome</keyword>
<organism evidence="1 2">
    <name type="scientific">Bacillus phage BCPST</name>
    <dbReference type="NCBI Taxonomy" id="2801506"/>
    <lineage>
        <taxon>Viruses</taxon>
        <taxon>Duplodnaviria</taxon>
        <taxon>Heunggongvirae</taxon>
        <taxon>Uroviricota</taxon>
        <taxon>Caudoviricetes</taxon>
        <taxon>Sejongvirinae</taxon>
        <taxon>Yihwangvirus</taxon>
        <taxon>Yihwangvirus BCPST</taxon>
    </lineage>
</organism>
<name>A0AAE7TQX2_9CAUD</name>
<sequence>MLMNKEITVKVTGKDKEVLILSLPEESYKQLLTFDKLKIRRESTGQDYYIEIDKVEVLDQ</sequence>
<protein>
    <submittedName>
        <fullName evidence="1">Portal protein</fullName>
    </submittedName>
</protein>
<dbReference type="Proteomes" id="UP000828328">
    <property type="component" value="Segment"/>
</dbReference>
<evidence type="ECO:0000313" key="1">
    <source>
        <dbReference type="EMBL" id="QQO38728.1"/>
    </source>
</evidence>
<evidence type="ECO:0000313" key="2">
    <source>
        <dbReference type="Proteomes" id="UP000828328"/>
    </source>
</evidence>
<proteinExistence type="predicted"/>
<accession>A0AAE7TQX2</accession>
<dbReference type="EMBL" id="MW392802">
    <property type="protein sequence ID" value="QQO38728.1"/>
    <property type="molecule type" value="Genomic_DNA"/>
</dbReference>
<reference evidence="1" key="1">
    <citation type="submission" date="2020-12" db="EMBL/GenBank/DDBJ databases">
        <authorList>
            <person name="Youbin C."/>
            <person name="Kawngpyo K."/>
        </authorList>
    </citation>
    <scope>NUCLEOTIDE SEQUENCE</scope>
</reference>